<protein>
    <submittedName>
        <fullName evidence="1">Uncharacterized protein</fullName>
    </submittedName>
</protein>
<comment type="caution">
    <text evidence="1">The sequence shown here is derived from an EMBL/GenBank/DDBJ whole genome shotgun (WGS) entry which is preliminary data.</text>
</comment>
<evidence type="ECO:0000313" key="1">
    <source>
        <dbReference type="EMBL" id="MED6187706.1"/>
    </source>
</evidence>
<keyword evidence="2" id="KW-1185">Reference proteome</keyword>
<gene>
    <name evidence="1" type="ORF">PIB30_079004</name>
</gene>
<dbReference type="EMBL" id="JASCZI010182350">
    <property type="protein sequence ID" value="MED6187706.1"/>
    <property type="molecule type" value="Genomic_DNA"/>
</dbReference>
<dbReference type="Proteomes" id="UP001341840">
    <property type="component" value="Unassembled WGS sequence"/>
</dbReference>
<proteinExistence type="predicted"/>
<evidence type="ECO:0000313" key="2">
    <source>
        <dbReference type="Proteomes" id="UP001341840"/>
    </source>
</evidence>
<name>A0ABU6WS71_9FABA</name>
<sequence>MLIGEMKGKSRKEGIGREPRAFLTKYTRVNKRKHDRAKFGAEVAKKGKRNEKIAKKNLKGKIWTLCVRTTSPWAACPELRTEPITYAPNGSVRMHQRVPASINRGAFTIPKGSRFTISLV</sequence>
<reference evidence="1 2" key="1">
    <citation type="journal article" date="2023" name="Plants (Basel)">
        <title>Bridging the Gap: Combining Genomics and Transcriptomics Approaches to Understand Stylosanthes scabra, an Orphan Legume from the Brazilian Caatinga.</title>
        <authorList>
            <person name="Ferreira-Neto J.R.C."/>
            <person name="da Silva M.D."/>
            <person name="Binneck E."/>
            <person name="de Melo N.F."/>
            <person name="da Silva R.H."/>
            <person name="de Melo A.L.T.M."/>
            <person name="Pandolfi V."/>
            <person name="Bustamante F.O."/>
            <person name="Brasileiro-Vidal A.C."/>
            <person name="Benko-Iseppon A.M."/>
        </authorList>
    </citation>
    <scope>NUCLEOTIDE SEQUENCE [LARGE SCALE GENOMIC DNA]</scope>
    <source>
        <tissue evidence="1">Leaves</tissue>
    </source>
</reference>
<organism evidence="1 2">
    <name type="scientific">Stylosanthes scabra</name>
    <dbReference type="NCBI Taxonomy" id="79078"/>
    <lineage>
        <taxon>Eukaryota</taxon>
        <taxon>Viridiplantae</taxon>
        <taxon>Streptophyta</taxon>
        <taxon>Embryophyta</taxon>
        <taxon>Tracheophyta</taxon>
        <taxon>Spermatophyta</taxon>
        <taxon>Magnoliopsida</taxon>
        <taxon>eudicotyledons</taxon>
        <taxon>Gunneridae</taxon>
        <taxon>Pentapetalae</taxon>
        <taxon>rosids</taxon>
        <taxon>fabids</taxon>
        <taxon>Fabales</taxon>
        <taxon>Fabaceae</taxon>
        <taxon>Papilionoideae</taxon>
        <taxon>50 kb inversion clade</taxon>
        <taxon>dalbergioids sensu lato</taxon>
        <taxon>Dalbergieae</taxon>
        <taxon>Pterocarpus clade</taxon>
        <taxon>Stylosanthes</taxon>
    </lineage>
</organism>
<accession>A0ABU6WS71</accession>